<accession>A0A8T1AXN1</accession>
<organism evidence="1 2">
    <name type="scientific">Phytophthora cactorum</name>
    <dbReference type="NCBI Taxonomy" id="29920"/>
    <lineage>
        <taxon>Eukaryota</taxon>
        <taxon>Sar</taxon>
        <taxon>Stramenopiles</taxon>
        <taxon>Oomycota</taxon>
        <taxon>Peronosporomycetes</taxon>
        <taxon>Peronosporales</taxon>
        <taxon>Peronosporaceae</taxon>
        <taxon>Phytophthora</taxon>
    </lineage>
</organism>
<dbReference type="AlphaFoldDB" id="A0A8T1AXN1"/>
<comment type="caution">
    <text evidence="1">The sequence shown here is derived from an EMBL/GenBank/DDBJ whole genome shotgun (WGS) entry which is preliminary data.</text>
</comment>
<proteinExistence type="predicted"/>
<protein>
    <submittedName>
        <fullName evidence="1">Uncharacterized protein</fullName>
    </submittedName>
</protein>
<evidence type="ECO:0000313" key="2">
    <source>
        <dbReference type="Proteomes" id="UP000736787"/>
    </source>
</evidence>
<name>A0A8T1AXN1_9STRA</name>
<evidence type="ECO:0000313" key="1">
    <source>
        <dbReference type="EMBL" id="KAG2891076.1"/>
    </source>
</evidence>
<gene>
    <name evidence="1" type="ORF">PC117_g24335</name>
</gene>
<sequence>MRFASVLFFAPAIVLLDRGYLGVLFTIVLKSEAMGGGLSVFINRDEATNAEKDMIAQWLRTPAAVYDGILKQNGDLTVFAIWKHIGYKEDKISGAMKSLV</sequence>
<dbReference type="EMBL" id="RCMK01001615">
    <property type="protein sequence ID" value="KAG2891076.1"/>
    <property type="molecule type" value="Genomic_DNA"/>
</dbReference>
<dbReference type="Proteomes" id="UP000736787">
    <property type="component" value="Unassembled WGS sequence"/>
</dbReference>
<reference evidence="1" key="1">
    <citation type="submission" date="2018-10" db="EMBL/GenBank/DDBJ databases">
        <title>Effector identification in a new, highly contiguous assembly of the strawberry crown rot pathogen Phytophthora cactorum.</title>
        <authorList>
            <person name="Armitage A.D."/>
            <person name="Nellist C.F."/>
            <person name="Bates H."/>
            <person name="Vickerstaff R.J."/>
            <person name="Harrison R.J."/>
        </authorList>
    </citation>
    <scope>NUCLEOTIDE SEQUENCE</scope>
    <source>
        <strain evidence="1">4040</strain>
    </source>
</reference>